<dbReference type="AlphaFoldDB" id="A0A2Z4PQ36"/>
<dbReference type="RefSeq" id="WP_112136736.1">
    <property type="nucleotide sequence ID" value="NZ_CP016181.1"/>
</dbReference>
<name>A0A2Z4PQ36_9GAMM</name>
<protein>
    <submittedName>
        <fullName evidence="1">Uncharacterized protein</fullName>
    </submittedName>
</protein>
<accession>A0A2Z4PQ36</accession>
<evidence type="ECO:0000313" key="2">
    <source>
        <dbReference type="Proteomes" id="UP000249898"/>
    </source>
</evidence>
<dbReference type="EMBL" id="CP016181">
    <property type="protein sequence ID" value="AWX99730.1"/>
    <property type="molecule type" value="Genomic_DNA"/>
</dbReference>
<gene>
    <name evidence="1" type="ORF">A8139_06760</name>
</gene>
<dbReference type="Proteomes" id="UP000249898">
    <property type="component" value="Chromosome"/>
</dbReference>
<organism evidence="1 2">
    <name type="scientific">Marinomonas primoryensis</name>
    <dbReference type="NCBI Taxonomy" id="178399"/>
    <lineage>
        <taxon>Bacteria</taxon>
        <taxon>Pseudomonadati</taxon>
        <taxon>Pseudomonadota</taxon>
        <taxon>Gammaproteobacteria</taxon>
        <taxon>Oceanospirillales</taxon>
        <taxon>Oceanospirillaceae</taxon>
        <taxon>Marinomonas</taxon>
    </lineage>
</organism>
<dbReference type="OrthoDB" id="5905337at2"/>
<evidence type="ECO:0000313" key="1">
    <source>
        <dbReference type="EMBL" id="AWX99730.1"/>
    </source>
</evidence>
<sequence length="89" mass="10150">MGMKDRIKKTAKRVDQEFADRELELLAKTKFDQLELSPEITSHAEYESLRAAINKATAENLNTAQLKSRIESFGTETKNLLIKIVDLIK</sequence>
<proteinExistence type="predicted"/>
<reference evidence="1 2" key="1">
    <citation type="submission" date="2016-06" db="EMBL/GenBank/DDBJ databases">
        <title>The sequenced genome of the ice-adhering bacterium Marinomonas primoryensis, from Antarctica.</title>
        <authorList>
            <person name="Graham L."/>
            <person name="Vance T.D.R."/>
            <person name="Davies P.L."/>
        </authorList>
    </citation>
    <scope>NUCLEOTIDE SEQUENCE [LARGE SCALE GENOMIC DNA]</scope>
    <source>
        <strain evidence="1 2">AceL</strain>
    </source>
</reference>